<gene>
    <name evidence="2" type="ORF">C7B46_16940</name>
</gene>
<dbReference type="EMBL" id="PXYW01000065">
    <property type="protein sequence ID" value="PSR31361.1"/>
    <property type="molecule type" value="Genomic_DNA"/>
</dbReference>
<name>A0A2T2XA19_9FIRM</name>
<reference evidence="2 3" key="1">
    <citation type="journal article" date="2014" name="BMC Genomics">
        <title>Comparison of environmental and isolate Sulfobacillus genomes reveals diverse carbon, sulfur, nitrogen, and hydrogen metabolisms.</title>
        <authorList>
            <person name="Justice N.B."/>
            <person name="Norman A."/>
            <person name="Brown C.T."/>
            <person name="Singh A."/>
            <person name="Thomas B.C."/>
            <person name="Banfield J.F."/>
        </authorList>
    </citation>
    <scope>NUCLEOTIDE SEQUENCE [LARGE SCALE GENOMIC DNA]</scope>
    <source>
        <strain evidence="2">AMDSBA4</strain>
    </source>
</reference>
<dbReference type="AlphaFoldDB" id="A0A2T2XA19"/>
<keyword evidence="1" id="KW-1133">Transmembrane helix</keyword>
<feature type="transmembrane region" description="Helical" evidence="1">
    <location>
        <begin position="21"/>
        <end position="43"/>
    </location>
</feature>
<proteinExistence type="predicted"/>
<sequence length="61" mass="7077">MRRASRRRRGWRIRDQDGQATWANQLIILGLVLVMAGLIFGFWRAGGMTWLQSTLSHLTSY</sequence>
<accession>A0A2T2XA19</accession>
<evidence type="ECO:0000313" key="3">
    <source>
        <dbReference type="Proteomes" id="UP000242972"/>
    </source>
</evidence>
<comment type="caution">
    <text evidence="2">The sequence shown here is derived from an EMBL/GenBank/DDBJ whole genome shotgun (WGS) entry which is preliminary data.</text>
</comment>
<protein>
    <submittedName>
        <fullName evidence="2">Uncharacterized protein</fullName>
    </submittedName>
</protein>
<keyword evidence="1" id="KW-0812">Transmembrane</keyword>
<evidence type="ECO:0000256" key="1">
    <source>
        <dbReference type="SAM" id="Phobius"/>
    </source>
</evidence>
<organism evidence="2 3">
    <name type="scientific">Sulfobacillus benefaciens</name>
    <dbReference type="NCBI Taxonomy" id="453960"/>
    <lineage>
        <taxon>Bacteria</taxon>
        <taxon>Bacillati</taxon>
        <taxon>Bacillota</taxon>
        <taxon>Clostridia</taxon>
        <taxon>Eubacteriales</taxon>
        <taxon>Clostridiales Family XVII. Incertae Sedis</taxon>
        <taxon>Sulfobacillus</taxon>
    </lineage>
</organism>
<evidence type="ECO:0000313" key="2">
    <source>
        <dbReference type="EMBL" id="PSR31361.1"/>
    </source>
</evidence>
<keyword evidence="1" id="KW-0472">Membrane</keyword>
<dbReference type="Proteomes" id="UP000242972">
    <property type="component" value="Unassembled WGS sequence"/>
</dbReference>